<feature type="signal peptide" evidence="1">
    <location>
        <begin position="1"/>
        <end position="30"/>
    </location>
</feature>
<dbReference type="VEuPathDB" id="CryptoDB:Cvel_12351"/>
<name>A0A0G4IA57_9ALVE</name>
<feature type="chain" id="PRO_5005192773" evidence="1">
    <location>
        <begin position="31"/>
        <end position="157"/>
    </location>
</feature>
<sequence>MAQTVAVARVWKDFKVLLGMLVCCTVSVLAAQRDPGTPPVLRPVAVVCTFDDYSCSAEPSCRKEELDTCNALGSSNSEQYYIDPDNDSRLCTAVYNNDKCTSDGSNPAIEICYTKNECIGSSGGEHSVQYSVSWSSRVSLSAPVLLLSVLSPLLISR</sequence>
<dbReference type="EMBL" id="CDMZ01005736">
    <property type="protein sequence ID" value="CEM53905.1"/>
    <property type="molecule type" value="Genomic_DNA"/>
</dbReference>
<protein>
    <submittedName>
        <fullName evidence="2">Uncharacterized protein</fullName>
    </submittedName>
</protein>
<reference evidence="2" key="1">
    <citation type="submission" date="2014-11" db="EMBL/GenBank/DDBJ databases">
        <authorList>
            <person name="Otto D Thomas"/>
            <person name="Naeem Raeece"/>
        </authorList>
    </citation>
    <scope>NUCLEOTIDE SEQUENCE</scope>
</reference>
<accession>A0A0G4IA57</accession>
<proteinExistence type="predicted"/>
<evidence type="ECO:0000256" key="1">
    <source>
        <dbReference type="SAM" id="SignalP"/>
    </source>
</evidence>
<gene>
    <name evidence="2" type="ORF">Cvel_12351</name>
</gene>
<evidence type="ECO:0000313" key="2">
    <source>
        <dbReference type="EMBL" id="CEM53905.1"/>
    </source>
</evidence>
<organism evidence="2">
    <name type="scientific">Chromera velia CCMP2878</name>
    <dbReference type="NCBI Taxonomy" id="1169474"/>
    <lineage>
        <taxon>Eukaryota</taxon>
        <taxon>Sar</taxon>
        <taxon>Alveolata</taxon>
        <taxon>Colpodellida</taxon>
        <taxon>Chromeraceae</taxon>
        <taxon>Chromera</taxon>
    </lineage>
</organism>
<dbReference type="AlphaFoldDB" id="A0A0G4IA57"/>
<keyword evidence="1" id="KW-0732">Signal</keyword>